<evidence type="ECO:0008006" key="11">
    <source>
        <dbReference type="Google" id="ProtNLM"/>
    </source>
</evidence>
<name>A0ABR4EWX9_9PEZI</name>
<keyword evidence="6" id="KW-0813">Transport</keyword>
<feature type="transmembrane region" description="Helical" evidence="8">
    <location>
        <begin position="279"/>
        <end position="300"/>
    </location>
</feature>
<feature type="transmembrane region" description="Helical" evidence="8">
    <location>
        <begin position="393"/>
        <end position="412"/>
    </location>
</feature>
<gene>
    <name evidence="9" type="ORF">FJTKL_06463</name>
</gene>
<feature type="region of interest" description="Disordered" evidence="7">
    <location>
        <begin position="708"/>
        <end position="735"/>
    </location>
</feature>
<dbReference type="PROSITE" id="PS01022">
    <property type="entry name" value="PTR2_1"/>
    <property type="match status" value="1"/>
</dbReference>
<feature type="compositionally biased region" description="Polar residues" evidence="7">
    <location>
        <begin position="725"/>
        <end position="735"/>
    </location>
</feature>
<keyword evidence="5 8" id="KW-0472">Membrane</keyword>
<dbReference type="PANTHER" id="PTHR11654">
    <property type="entry name" value="OLIGOPEPTIDE TRANSPORTER-RELATED"/>
    <property type="match status" value="1"/>
</dbReference>
<dbReference type="PROSITE" id="PS01023">
    <property type="entry name" value="PTR2_2"/>
    <property type="match status" value="1"/>
</dbReference>
<evidence type="ECO:0000256" key="6">
    <source>
        <dbReference type="RuleBase" id="RU003755"/>
    </source>
</evidence>
<evidence type="ECO:0000313" key="10">
    <source>
        <dbReference type="Proteomes" id="UP001600888"/>
    </source>
</evidence>
<dbReference type="SUPFAM" id="SSF103473">
    <property type="entry name" value="MFS general substrate transporter"/>
    <property type="match status" value="1"/>
</dbReference>
<evidence type="ECO:0000256" key="2">
    <source>
        <dbReference type="ARBA" id="ARBA00005982"/>
    </source>
</evidence>
<feature type="compositionally biased region" description="Basic and acidic residues" evidence="7">
    <location>
        <begin position="708"/>
        <end position="723"/>
    </location>
</feature>
<protein>
    <recommendedName>
        <fullName evidence="11">Peptide transporter PTR2-A</fullName>
    </recommendedName>
</protein>
<feature type="transmembrane region" description="Helical" evidence="8">
    <location>
        <begin position="551"/>
        <end position="568"/>
    </location>
</feature>
<dbReference type="EMBL" id="JBAWTH010000022">
    <property type="protein sequence ID" value="KAL2286957.1"/>
    <property type="molecule type" value="Genomic_DNA"/>
</dbReference>
<feature type="transmembrane region" description="Helical" evidence="8">
    <location>
        <begin position="364"/>
        <end position="381"/>
    </location>
</feature>
<reference evidence="9 10" key="1">
    <citation type="submission" date="2024-03" db="EMBL/GenBank/DDBJ databases">
        <title>A high-quality draft genome sequence of Diaporthe vaccinii, a causative agent of upright dieback and viscid rot disease in cranberry plants.</title>
        <authorList>
            <person name="Sarrasin M."/>
            <person name="Lang B.F."/>
            <person name="Burger G."/>
        </authorList>
    </citation>
    <scope>NUCLEOTIDE SEQUENCE [LARGE SCALE GENOMIC DNA]</scope>
    <source>
        <strain evidence="9 10">IS7</strain>
    </source>
</reference>
<evidence type="ECO:0000313" key="9">
    <source>
        <dbReference type="EMBL" id="KAL2286957.1"/>
    </source>
</evidence>
<evidence type="ECO:0000256" key="1">
    <source>
        <dbReference type="ARBA" id="ARBA00004141"/>
    </source>
</evidence>
<evidence type="ECO:0000256" key="3">
    <source>
        <dbReference type="ARBA" id="ARBA00022692"/>
    </source>
</evidence>
<dbReference type="InterPro" id="IPR018456">
    <property type="entry name" value="PTR2_symporter_CS"/>
</dbReference>
<feature type="transmembrane region" description="Helical" evidence="8">
    <location>
        <begin position="641"/>
        <end position="662"/>
    </location>
</feature>
<sequence length="735" mass="81243">MTDLLRGSQGLALFASTTQRPQAVCDTNGLTIWCLDEKSPWYGRELRSRSLGHCHLAIYLFRCHRKVASRPGVEVLPAAFTPGRVSPGLCQFGFPRTVVYSAPTMDHESSAAELHATAVEPRLHDKKDHKDMAGGIEPVGHEQGLSRGDAASFMTADGDEPSDEEKQNLRMVADKLPWAAFLVCIIELCERFTYYGLSGPFQNYIENSRNDALPGAIGLGQSGATGEQPLYHLDTRVFGRRVANKITPGLTNFFQFWCYVTPVLGAVISDQYLGKYWTIFYSAIIYIVGNLILFLTSLPVAIENGAALGGLIAAMIVIGLGTGGIKSNVSPLIAEQYDNTVPFVKTLKSGERVIVDPATTIKRIYMIFYMMINIGSLSSIATTELEANVDFWAAYLLPFLMFLVGMAVLVAGKSKYKLRPPQGSVIPKAFKIMWIAITHKGNYDAAKPEYHEELCTGRKYEITWDSIFVEEVKRALVACKVFVFYPIYWVVYSQMLNNFISQAGQMSLHGIPNDLMQNWDPITIIIFIPICDYFLYPGLNKLGFKMLPITRIFWGFMLASGAMAYAAGVQKMIYNSGPCYEQVAACPAALQADGTYAPNDIHVAIQAPAYLLIGLSEIFASITGLEYAFTKAPASMKSFIMSLFLLTNAFGSALSIALSPTAVDPKLLWMYTGLCVACFLAGIIFWLLYSRYNDTEQSMNDLEKYTEKPKALGEKSTERDLEKVATTSTTARAKN</sequence>
<feature type="transmembrane region" description="Helical" evidence="8">
    <location>
        <begin position="609"/>
        <end position="629"/>
    </location>
</feature>
<dbReference type="InterPro" id="IPR000109">
    <property type="entry name" value="POT_fam"/>
</dbReference>
<evidence type="ECO:0000256" key="7">
    <source>
        <dbReference type="SAM" id="MobiDB-lite"/>
    </source>
</evidence>
<dbReference type="InterPro" id="IPR036259">
    <property type="entry name" value="MFS_trans_sf"/>
</dbReference>
<feature type="transmembrane region" description="Helical" evidence="8">
    <location>
        <begin position="306"/>
        <end position="325"/>
    </location>
</feature>
<evidence type="ECO:0000256" key="5">
    <source>
        <dbReference type="ARBA" id="ARBA00023136"/>
    </source>
</evidence>
<comment type="similarity">
    <text evidence="2 6">Belongs to the major facilitator superfamily. Proton-dependent oligopeptide transporter (POT/PTR) (TC 2.A.17) family.</text>
</comment>
<accession>A0ABR4EWX9</accession>
<keyword evidence="10" id="KW-1185">Reference proteome</keyword>
<feature type="transmembrane region" description="Helical" evidence="8">
    <location>
        <begin position="522"/>
        <end position="539"/>
    </location>
</feature>
<evidence type="ECO:0000256" key="8">
    <source>
        <dbReference type="SAM" id="Phobius"/>
    </source>
</evidence>
<keyword evidence="4 8" id="KW-1133">Transmembrane helix</keyword>
<dbReference type="Pfam" id="PF00854">
    <property type="entry name" value="PTR2"/>
    <property type="match status" value="1"/>
</dbReference>
<feature type="transmembrane region" description="Helical" evidence="8">
    <location>
        <begin position="668"/>
        <end position="689"/>
    </location>
</feature>
<dbReference type="Proteomes" id="UP001600888">
    <property type="component" value="Unassembled WGS sequence"/>
</dbReference>
<dbReference type="Gene3D" id="1.20.1250.20">
    <property type="entry name" value="MFS general substrate transporter like domains"/>
    <property type="match status" value="1"/>
</dbReference>
<comment type="caution">
    <text evidence="9">The sequence shown here is derived from an EMBL/GenBank/DDBJ whole genome shotgun (WGS) entry which is preliminary data.</text>
</comment>
<organism evidence="9 10">
    <name type="scientific">Diaporthe vaccinii</name>
    <dbReference type="NCBI Taxonomy" id="105482"/>
    <lineage>
        <taxon>Eukaryota</taxon>
        <taxon>Fungi</taxon>
        <taxon>Dikarya</taxon>
        <taxon>Ascomycota</taxon>
        <taxon>Pezizomycotina</taxon>
        <taxon>Sordariomycetes</taxon>
        <taxon>Sordariomycetidae</taxon>
        <taxon>Diaporthales</taxon>
        <taxon>Diaporthaceae</taxon>
        <taxon>Diaporthe</taxon>
        <taxon>Diaporthe eres species complex</taxon>
    </lineage>
</organism>
<feature type="transmembrane region" description="Helical" evidence="8">
    <location>
        <begin position="475"/>
        <end position="492"/>
    </location>
</feature>
<keyword evidence="3 6" id="KW-0812">Transmembrane</keyword>
<proteinExistence type="inferred from homology"/>
<comment type="subcellular location">
    <subcellularLocation>
        <location evidence="1 6">Membrane</location>
        <topology evidence="1 6">Multi-pass membrane protein</topology>
    </subcellularLocation>
</comment>
<feature type="region of interest" description="Disordered" evidence="7">
    <location>
        <begin position="124"/>
        <end position="166"/>
    </location>
</feature>
<evidence type="ECO:0000256" key="4">
    <source>
        <dbReference type="ARBA" id="ARBA00022989"/>
    </source>
</evidence>